<reference evidence="1 2" key="1">
    <citation type="submission" date="2019-06" db="EMBL/GenBank/DDBJ databases">
        <title>Sequencing the genomes of 1000 actinobacteria strains.</title>
        <authorList>
            <person name="Klenk H.-P."/>
        </authorList>
    </citation>
    <scope>NUCLEOTIDE SEQUENCE [LARGE SCALE GENOMIC DNA]</scope>
    <source>
        <strain evidence="1 2">DSM 12362</strain>
    </source>
</reference>
<gene>
    <name evidence="1" type="ORF">FB476_0751</name>
</gene>
<evidence type="ECO:0000313" key="1">
    <source>
        <dbReference type="EMBL" id="TQM95901.1"/>
    </source>
</evidence>
<dbReference type="EMBL" id="VFPU01000001">
    <property type="protein sequence ID" value="TQM95901.1"/>
    <property type="molecule type" value="Genomic_DNA"/>
</dbReference>
<proteinExistence type="predicted"/>
<protein>
    <recommendedName>
        <fullName evidence="3">PD-(D/E)XK nuclease superfamily protein</fullName>
    </recommendedName>
</protein>
<keyword evidence="2" id="KW-1185">Reference proteome</keyword>
<name>A0A543KLE9_9MICO</name>
<dbReference type="AlphaFoldDB" id="A0A543KLE9"/>
<organism evidence="1 2">
    <name type="scientific">Ornithinimicrobium humiphilum</name>
    <dbReference type="NCBI Taxonomy" id="125288"/>
    <lineage>
        <taxon>Bacteria</taxon>
        <taxon>Bacillati</taxon>
        <taxon>Actinomycetota</taxon>
        <taxon>Actinomycetes</taxon>
        <taxon>Micrococcales</taxon>
        <taxon>Ornithinimicrobiaceae</taxon>
        <taxon>Ornithinimicrobium</taxon>
    </lineage>
</organism>
<dbReference type="RefSeq" id="WP_141817593.1">
    <property type="nucleotide sequence ID" value="NZ_BAAAIL010000003.1"/>
</dbReference>
<accession>A0A543KLE9</accession>
<evidence type="ECO:0000313" key="2">
    <source>
        <dbReference type="Proteomes" id="UP000315133"/>
    </source>
</evidence>
<evidence type="ECO:0008006" key="3">
    <source>
        <dbReference type="Google" id="ProtNLM"/>
    </source>
</evidence>
<dbReference type="OrthoDB" id="2079517at2"/>
<dbReference type="Proteomes" id="UP000315133">
    <property type="component" value="Unassembled WGS sequence"/>
</dbReference>
<sequence>MPAPHTPLLGRLAGYFTEVITTDALRLLLDDPPSRAALLDLVGDAVGVDLSMVRSVERERGIEGGWRLDLEGLDAQGRPRLIVEAKIGHLITLDQMRTYLAHQQQALGGERGVLMLLVPATRVSEGRMVLDTLEPDLPPTIRTVVLSWEECLQAMADALDTAGSGPVSPAADVAQLQAVCRALSGWVVPAAAVTDPEHGQHLRTVLNRLTERLRSDLAWTGPLVNRNPAHVYRYVSVGHVDNYLSIGLAIGLEELGGSPFWLCIPQASPQFEAWRRTLRLSAHGEELREMGEAVWLPLHLAPDMAGDTLVEHLAAQTLAVLTLLEQTTATGA</sequence>
<comment type="caution">
    <text evidence="1">The sequence shown here is derived from an EMBL/GenBank/DDBJ whole genome shotgun (WGS) entry which is preliminary data.</text>
</comment>